<dbReference type="Proteomes" id="UP000683925">
    <property type="component" value="Unassembled WGS sequence"/>
</dbReference>
<reference evidence="1" key="1">
    <citation type="submission" date="2021-01" db="EMBL/GenBank/DDBJ databases">
        <authorList>
            <consortium name="Genoscope - CEA"/>
            <person name="William W."/>
        </authorList>
    </citation>
    <scope>NUCLEOTIDE SEQUENCE</scope>
</reference>
<organism evidence="1 2">
    <name type="scientific">Paramecium octaurelia</name>
    <dbReference type="NCBI Taxonomy" id="43137"/>
    <lineage>
        <taxon>Eukaryota</taxon>
        <taxon>Sar</taxon>
        <taxon>Alveolata</taxon>
        <taxon>Ciliophora</taxon>
        <taxon>Intramacronucleata</taxon>
        <taxon>Oligohymenophorea</taxon>
        <taxon>Peniculida</taxon>
        <taxon>Parameciidae</taxon>
        <taxon>Paramecium</taxon>
    </lineage>
</organism>
<sequence>MLLVSQLIYIHLLQRTEVQRVFQFQTEIIQTMRITLIDLLIDLCIHFQLMDETFESFDHLY</sequence>
<keyword evidence="2" id="KW-1185">Reference proteome</keyword>
<dbReference type="EMBL" id="CAJJDP010000079">
    <property type="protein sequence ID" value="CAD8183064.1"/>
    <property type="molecule type" value="Genomic_DNA"/>
</dbReference>
<gene>
    <name evidence="1" type="ORF">POCTA_138.1.T0800131</name>
</gene>
<protein>
    <submittedName>
        <fullName evidence="1">Uncharacterized protein</fullName>
    </submittedName>
</protein>
<comment type="caution">
    <text evidence="1">The sequence shown here is derived from an EMBL/GenBank/DDBJ whole genome shotgun (WGS) entry which is preliminary data.</text>
</comment>
<evidence type="ECO:0000313" key="2">
    <source>
        <dbReference type="Proteomes" id="UP000683925"/>
    </source>
</evidence>
<evidence type="ECO:0000313" key="1">
    <source>
        <dbReference type="EMBL" id="CAD8183064.1"/>
    </source>
</evidence>
<name>A0A8S1VZD7_PAROT</name>
<dbReference type="AlphaFoldDB" id="A0A8S1VZD7"/>
<accession>A0A8S1VZD7</accession>
<proteinExistence type="predicted"/>